<evidence type="ECO:0000313" key="2">
    <source>
        <dbReference type="Proteomes" id="UP001482620"/>
    </source>
</evidence>
<dbReference type="Proteomes" id="UP001482620">
    <property type="component" value="Unassembled WGS sequence"/>
</dbReference>
<accession>A0ABV0T0J4</accession>
<protein>
    <submittedName>
        <fullName evidence="1">Uncharacterized protein</fullName>
    </submittedName>
</protein>
<organism evidence="1 2">
    <name type="scientific">Ilyodon furcidens</name>
    <name type="common">goldbreast splitfin</name>
    <dbReference type="NCBI Taxonomy" id="33524"/>
    <lineage>
        <taxon>Eukaryota</taxon>
        <taxon>Metazoa</taxon>
        <taxon>Chordata</taxon>
        <taxon>Craniata</taxon>
        <taxon>Vertebrata</taxon>
        <taxon>Euteleostomi</taxon>
        <taxon>Actinopterygii</taxon>
        <taxon>Neopterygii</taxon>
        <taxon>Teleostei</taxon>
        <taxon>Neoteleostei</taxon>
        <taxon>Acanthomorphata</taxon>
        <taxon>Ovalentaria</taxon>
        <taxon>Atherinomorphae</taxon>
        <taxon>Cyprinodontiformes</taxon>
        <taxon>Goodeidae</taxon>
        <taxon>Ilyodon</taxon>
    </lineage>
</organism>
<keyword evidence="2" id="KW-1185">Reference proteome</keyword>
<evidence type="ECO:0000313" key="1">
    <source>
        <dbReference type="EMBL" id="MEQ2226395.1"/>
    </source>
</evidence>
<gene>
    <name evidence="1" type="ORF">ILYODFUR_027024</name>
</gene>
<sequence length="146" mass="15901">SNPYKKKAEIILRSRGPGRVSWLFFNISGGRKEKTEVGEVPRGLLLLSDCPAIQAWRAPVAPGLGRCSHQACQGAKHPSMDIPRSLLEARQALKTTTNIVTRTQSLAAPFSPEGRDIRGTNRGCLILLEDEAPSHSQVRFSSSIAL</sequence>
<name>A0ABV0T0J4_9TELE</name>
<dbReference type="EMBL" id="JAHRIQ010015086">
    <property type="protein sequence ID" value="MEQ2226395.1"/>
    <property type="molecule type" value="Genomic_DNA"/>
</dbReference>
<reference evidence="1 2" key="1">
    <citation type="submission" date="2021-06" db="EMBL/GenBank/DDBJ databases">
        <authorList>
            <person name="Palmer J.M."/>
        </authorList>
    </citation>
    <scope>NUCLEOTIDE SEQUENCE [LARGE SCALE GENOMIC DNA]</scope>
    <source>
        <strain evidence="2">if_2019</strain>
        <tissue evidence="1">Muscle</tissue>
    </source>
</reference>
<comment type="caution">
    <text evidence="1">The sequence shown here is derived from an EMBL/GenBank/DDBJ whole genome shotgun (WGS) entry which is preliminary data.</text>
</comment>
<feature type="non-terminal residue" evidence="1">
    <location>
        <position position="1"/>
    </location>
</feature>
<proteinExistence type="predicted"/>